<dbReference type="InterPro" id="IPR001841">
    <property type="entry name" value="Znf_RING"/>
</dbReference>
<evidence type="ECO:0000256" key="6">
    <source>
        <dbReference type="ARBA" id="ARBA00022927"/>
    </source>
</evidence>
<evidence type="ECO:0000256" key="8">
    <source>
        <dbReference type="ARBA" id="ARBA00029433"/>
    </source>
</evidence>
<dbReference type="GO" id="GO:0008270">
    <property type="term" value="F:zinc ion binding"/>
    <property type="evidence" value="ECO:0007669"/>
    <property type="project" value="UniProtKB-KW"/>
</dbReference>
<evidence type="ECO:0000256" key="3">
    <source>
        <dbReference type="ARBA" id="ARBA00022723"/>
    </source>
</evidence>
<dbReference type="GO" id="GO:0006904">
    <property type="term" value="P:vesicle docking involved in exocytosis"/>
    <property type="evidence" value="ECO:0007669"/>
    <property type="project" value="TreeGrafter"/>
</dbReference>
<organism evidence="13 14">
    <name type="scientific">Anaeramoeba ignava</name>
    <name type="common">Anaerobic marine amoeba</name>
    <dbReference type="NCBI Taxonomy" id="1746090"/>
    <lineage>
        <taxon>Eukaryota</taxon>
        <taxon>Metamonada</taxon>
        <taxon>Anaeramoebidae</taxon>
        <taxon>Anaeramoeba</taxon>
    </lineage>
</organism>
<evidence type="ECO:0000313" key="14">
    <source>
        <dbReference type="Proteomes" id="UP001149090"/>
    </source>
</evidence>
<dbReference type="Pfam" id="PF23356">
    <property type="entry name" value="TPR_PEP5_VPS11"/>
    <property type="match status" value="1"/>
</dbReference>
<feature type="domain" description="RING-type" evidence="12">
    <location>
        <begin position="725"/>
        <end position="761"/>
    </location>
</feature>
<feature type="compositionally biased region" description="Basic and acidic residues" evidence="11">
    <location>
        <begin position="433"/>
        <end position="454"/>
    </location>
</feature>
<dbReference type="InterPro" id="IPR000547">
    <property type="entry name" value="Clathrin_H-chain/VPS_repeat"/>
</dbReference>
<dbReference type="PROSITE" id="PS50089">
    <property type="entry name" value="ZF_RING_2"/>
    <property type="match status" value="1"/>
</dbReference>
<evidence type="ECO:0000256" key="10">
    <source>
        <dbReference type="PROSITE-ProRule" id="PRU01006"/>
    </source>
</evidence>
<keyword evidence="6" id="KW-0653">Protein transport</keyword>
<keyword evidence="2" id="KW-0813">Transport</keyword>
<feature type="region of interest" description="Disordered" evidence="11">
    <location>
        <begin position="433"/>
        <end position="456"/>
    </location>
</feature>
<dbReference type="SUPFAM" id="SSF57850">
    <property type="entry name" value="RING/U-box"/>
    <property type="match status" value="1"/>
</dbReference>
<keyword evidence="5" id="KW-0862">Zinc</keyword>
<accession>A0A9Q0LIW5</accession>
<dbReference type="InterPro" id="IPR015943">
    <property type="entry name" value="WD40/YVTN_repeat-like_dom_sf"/>
</dbReference>
<sequence length="814" mass="95937">MSYYRRFDFFTKQELKIPKYISEKIPFSCATSGCGKIIIGDKNGTIYIINQQFDVVHSFEAFQKEVILMKQLKQRKMLVAIGRNARNKIIVKFFDLGHKDSKRFCQKEFSLDFTKKSAGNITCMDCHENLKQMVIGFNDGRLIWITSNALLTSKSISQKLRRSPDQGSITGIHFHPEKVDLVFVVEDRALFYFSPYPKKDQEEWQYLSEIHGAEVNCSNVIEVFLHKEQTTSHHLIIGQWGFILIKGFLIKRDYEAAIKQYVETIGIGVEPSYVIQKFLDNIKKLQHLTLYLRKLHQKGLAHNEHTILLLNCYSKLNLNDELKSFIEEQKSGKSKFDTETAIIALRSVKEFELASKLAREEFNDLYLEIEINDCKKYKEALEFIKHELSFEQAFDAFLQNGLTLVTNEPEITTDSIIYLLFEKKKEYDKKMEFEKKKKEEKEKEKEKEEKKPQENEIQFNSLLSTEEMERSSLLELARKPVKVQEEKKDEEISERVLQFIHLFIEKPNHLIIFLEKVIKIKQNVTAPIYNTLLELYLTSESEKKETERSYQKVFTLLKNCSQHYDHYHALVLVQMYEFTKGVKFLYKLLNLFAEIIQNYIVEKKYEKIIKLCITHGEKDENVWLQALNALTMSKDDCTKYIIQLLDEIQNRRLLQPLTVIQVLKQNPKTKLLLVKRYLFECLKKDHEQNQKDYEFIKKTTKETEQLKKEFTKFKSQATIFQQSKCAECQDILDNPSVHFLCGHSFHLGCLTLSDEECPFCSTQYKDLSKYKESVQHQSGEELEEKLSQQDEGFEIVSQYFGKSLFENFTPRRRK</sequence>
<name>A0A9Q0LIW5_ANAIG</name>
<comment type="subcellular location">
    <subcellularLocation>
        <location evidence="8">Endomembrane system</location>
        <topology evidence="8">Peripheral membrane protein</topology>
        <orientation evidence="8">Cytoplasmic side</orientation>
    </subcellularLocation>
</comment>
<dbReference type="GO" id="GO:0007033">
    <property type="term" value="P:vacuole organization"/>
    <property type="evidence" value="ECO:0007669"/>
    <property type="project" value="TreeGrafter"/>
</dbReference>
<evidence type="ECO:0000256" key="7">
    <source>
        <dbReference type="ARBA" id="ARBA00023136"/>
    </source>
</evidence>
<dbReference type="OMA" id="THYIPNI"/>
<dbReference type="InterPro" id="IPR036322">
    <property type="entry name" value="WD40_repeat_dom_sf"/>
</dbReference>
<dbReference type="GO" id="GO:0048284">
    <property type="term" value="P:organelle fusion"/>
    <property type="evidence" value="ECO:0007669"/>
    <property type="project" value="TreeGrafter"/>
</dbReference>
<dbReference type="EMBL" id="JAPDFW010000076">
    <property type="protein sequence ID" value="KAJ5073249.1"/>
    <property type="molecule type" value="Genomic_DNA"/>
</dbReference>
<dbReference type="Pfam" id="PF23341">
    <property type="entry name" value="PEP5_VPS11_N"/>
    <property type="match status" value="1"/>
</dbReference>
<dbReference type="AlphaFoldDB" id="A0A9Q0LIW5"/>
<feature type="repeat" description="CHCR" evidence="10">
    <location>
        <begin position="483"/>
        <end position="639"/>
    </location>
</feature>
<dbReference type="Gene3D" id="3.30.40.10">
    <property type="entry name" value="Zinc/RING finger domain, C3HC4 (zinc finger)"/>
    <property type="match status" value="1"/>
</dbReference>
<dbReference type="InterPro" id="IPR057308">
    <property type="entry name" value="CHCR_PEP5_VPS11"/>
</dbReference>
<gene>
    <name evidence="13" type="ORF">M0811_08931</name>
</gene>
<dbReference type="PANTHER" id="PTHR23323">
    <property type="entry name" value="VACUOLAR PROTEIN SORTING-ASSOCIATED PROTEIN"/>
    <property type="match status" value="1"/>
</dbReference>
<dbReference type="GO" id="GO:0005768">
    <property type="term" value="C:endosome"/>
    <property type="evidence" value="ECO:0007669"/>
    <property type="project" value="UniProtKB-ARBA"/>
</dbReference>
<dbReference type="CDD" id="cd16688">
    <property type="entry name" value="RING-H2_Vps11"/>
    <property type="match status" value="1"/>
</dbReference>
<evidence type="ECO:0000256" key="11">
    <source>
        <dbReference type="SAM" id="MobiDB-lite"/>
    </source>
</evidence>
<keyword evidence="14" id="KW-1185">Reference proteome</keyword>
<dbReference type="OrthoDB" id="26184at2759"/>
<evidence type="ECO:0000256" key="9">
    <source>
        <dbReference type="PROSITE-ProRule" id="PRU00175"/>
    </source>
</evidence>
<dbReference type="SUPFAM" id="SSF50978">
    <property type="entry name" value="WD40 repeat-like"/>
    <property type="match status" value="1"/>
</dbReference>
<keyword evidence="7" id="KW-0472">Membrane</keyword>
<dbReference type="PROSITE" id="PS50236">
    <property type="entry name" value="CHCR"/>
    <property type="match status" value="1"/>
</dbReference>
<evidence type="ECO:0000259" key="12">
    <source>
        <dbReference type="PROSITE" id="PS50089"/>
    </source>
</evidence>
<proteinExistence type="inferred from homology"/>
<dbReference type="PANTHER" id="PTHR23323:SF24">
    <property type="entry name" value="VACUOLAR PROTEIN SORTING-ASSOCIATED PROTEIN 11 HOMOLOG"/>
    <property type="match status" value="1"/>
</dbReference>
<reference evidence="13" key="1">
    <citation type="submission" date="2022-10" db="EMBL/GenBank/DDBJ databases">
        <title>Novel sulphate-reducing endosymbionts in the free-living metamonad Anaeramoeba.</title>
        <authorList>
            <person name="Jerlstrom-Hultqvist J."/>
            <person name="Cepicka I."/>
            <person name="Gallot-Lavallee L."/>
            <person name="Salas-Leiva D."/>
            <person name="Curtis B.A."/>
            <person name="Zahonova K."/>
            <person name="Pipaliya S."/>
            <person name="Dacks J."/>
            <person name="Roger A.J."/>
        </authorList>
    </citation>
    <scope>NUCLEOTIDE SEQUENCE</scope>
    <source>
        <strain evidence="13">BMAN</strain>
    </source>
</reference>
<dbReference type="GO" id="GO:0007032">
    <property type="term" value="P:endosome organization"/>
    <property type="evidence" value="ECO:0007669"/>
    <property type="project" value="TreeGrafter"/>
</dbReference>
<evidence type="ECO:0000256" key="1">
    <source>
        <dbReference type="ARBA" id="ARBA00007070"/>
    </source>
</evidence>
<comment type="caution">
    <text evidence="13">The sequence shown here is derived from an EMBL/GenBank/DDBJ whole genome shotgun (WGS) entry which is preliminary data.</text>
</comment>
<dbReference type="Gene3D" id="2.130.10.10">
    <property type="entry name" value="YVTN repeat-like/Quinoprotein amine dehydrogenase"/>
    <property type="match status" value="1"/>
</dbReference>
<dbReference type="Proteomes" id="UP001149090">
    <property type="component" value="Unassembled WGS sequence"/>
</dbReference>
<evidence type="ECO:0000256" key="5">
    <source>
        <dbReference type="ARBA" id="ARBA00022833"/>
    </source>
</evidence>
<dbReference type="GO" id="GO:0030674">
    <property type="term" value="F:protein-macromolecule adaptor activity"/>
    <property type="evidence" value="ECO:0007669"/>
    <property type="project" value="TreeGrafter"/>
</dbReference>
<comment type="similarity">
    <text evidence="1">Belongs to the VPS11 family.</text>
</comment>
<dbReference type="GO" id="GO:0006886">
    <property type="term" value="P:intracellular protein transport"/>
    <property type="evidence" value="ECO:0007669"/>
    <property type="project" value="UniProtKB-UniRule"/>
</dbReference>
<keyword evidence="3" id="KW-0479">Metal-binding</keyword>
<dbReference type="GO" id="GO:0030897">
    <property type="term" value="C:HOPS complex"/>
    <property type="evidence" value="ECO:0007669"/>
    <property type="project" value="TreeGrafter"/>
</dbReference>
<dbReference type="InterPro" id="IPR057307">
    <property type="entry name" value="PEP5_VPS11_N"/>
</dbReference>
<keyword evidence="4 9" id="KW-0863">Zinc-finger</keyword>
<evidence type="ECO:0000313" key="13">
    <source>
        <dbReference type="EMBL" id="KAJ5073249.1"/>
    </source>
</evidence>
<protein>
    <submittedName>
        <fullName evidence="13">Vacuolar protein sorting-associated protein</fullName>
    </submittedName>
</protein>
<evidence type="ECO:0000256" key="2">
    <source>
        <dbReference type="ARBA" id="ARBA00022448"/>
    </source>
</evidence>
<dbReference type="InterPro" id="IPR013083">
    <property type="entry name" value="Znf_RING/FYVE/PHD"/>
</dbReference>
<evidence type="ECO:0000256" key="4">
    <source>
        <dbReference type="ARBA" id="ARBA00022771"/>
    </source>
</evidence>